<keyword evidence="3" id="KW-1185">Reference proteome</keyword>
<evidence type="ECO:0000313" key="2">
    <source>
        <dbReference type="EMBL" id="MDA4844281.1"/>
    </source>
</evidence>
<proteinExistence type="predicted"/>
<dbReference type="Proteomes" id="UP001148313">
    <property type="component" value="Unassembled WGS sequence"/>
</dbReference>
<comment type="caution">
    <text evidence="2">The sequence shown here is derived from an EMBL/GenBank/DDBJ whole genome shotgun (WGS) entry which is preliminary data.</text>
</comment>
<dbReference type="RefSeq" id="WP_271087800.1">
    <property type="nucleotide sequence ID" value="NZ_JAPJZH010000001.1"/>
</dbReference>
<protein>
    <submittedName>
        <fullName evidence="2">Anti-sigma factor</fullName>
    </submittedName>
</protein>
<organism evidence="2 3">
    <name type="scientific">Hoeflea poritis</name>
    <dbReference type="NCBI Taxonomy" id="2993659"/>
    <lineage>
        <taxon>Bacteria</taxon>
        <taxon>Pseudomonadati</taxon>
        <taxon>Pseudomonadota</taxon>
        <taxon>Alphaproteobacteria</taxon>
        <taxon>Hyphomicrobiales</taxon>
        <taxon>Rhizobiaceae</taxon>
        <taxon>Hoeflea</taxon>
    </lineage>
</organism>
<gene>
    <name evidence="2" type="ORF">OOZ53_02920</name>
</gene>
<evidence type="ECO:0000313" key="3">
    <source>
        <dbReference type="Proteomes" id="UP001148313"/>
    </source>
</evidence>
<keyword evidence="1" id="KW-0812">Transmembrane</keyword>
<keyword evidence="1" id="KW-1133">Transmembrane helix</keyword>
<accession>A0ABT4VHY2</accession>
<keyword evidence="1" id="KW-0472">Membrane</keyword>
<evidence type="ECO:0000256" key="1">
    <source>
        <dbReference type="SAM" id="Phobius"/>
    </source>
</evidence>
<sequence length="248" mass="26323">MIRKRFSDETLMAFADGELTPREQEAVERAMENDPALAERVAAFLDSRAKAQDALGPLLDEPVPEALTARIRALANEGGNVTAFPQKQISIRRPGPRWALPLAASIALIAGGLGGYFAGNTGQGQQSRFGVAEISQPAVTAALDTVAAGSETGLSVGERFRAIASYRDADGTFCREFEVDRSDGSTIVSIACRPETIWKLQFTVIARQSSTGYAPASSLETLDAYLSAVGAGAPMSAEEERAILQSLE</sequence>
<feature type="transmembrane region" description="Helical" evidence="1">
    <location>
        <begin position="98"/>
        <end position="118"/>
    </location>
</feature>
<dbReference type="EMBL" id="JAPJZH010000001">
    <property type="protein sequence ID" value="MDA4844281.1"/>
    <property type="molecule type" value="Genomic_DNA"/>
</dbReference>
<reference evidence="2" key="1">
    <citation type="submission" date="2022-11" db="EMBL/GenBank/DDBJ databases">
        <title>Hoeflea poritis sp. nov., isolated from scleractinian coral Porites lutea.</title>
        <authorList>
            <person name="Zhang G."/>
            <person name="Wei Q."/>
            <person name="Cai L."/>
        </authorList>
    </citation>
    <scope>NUCLEOTIDE SEQUENCE</scope>
    <source>
        <strain evidence="2">E7-10</strain>
    </source>
</reference>
<name>A0ABT4VHY2_9HYPH</name>